<keyword evidence="3" id="KW-1133">Transmembrane helix</keyword>
<gene>
    <name evidence="4" type="ORF">BLNAU_1875</name>
</gene>
<feature type="compositionally biased region" description="Basic and acidic residues" evidence="2">
    <location>
        <begin position="1072"/>
        <end position="1097"/>
    </location>
</feature>
<proteinExistence type="predicted"/>
<feature type="compositionally biased region" description="Basic and acidic residues" evidence="2">
    <location>
        <begin position="1188"/>
        <end position="1200"/>
    </location>
</feature>
<feature type="compositionally biased region" description="Acidic residues" evidence="2">
    <location>
        <begin position="993"/>
        <end position="1002"/>
    </location>
</feature>
<feature type="compositionally biased region" description="Acidic residues" evidence="2">
    <location>
        <begin position="743"/>
        <end position="762"/>
    </location>
</feature>
<feature type="compositionally biased region" description="Low complexity" evidence="2">
    <location>
        <begin position="1098"/>
        <end position="1108"/>
    </location>
</feature>
<feature type="compositionally biased region" description="Low complexity" evidence="2">
    <location>
        <begin position="770"/>
        <end position="788"/>
    </location>
</feature>
<feature type="compositionally biased region" description="Polar residues" evidence="2">
    <location>
        <begin position="870"/>
        <end position="887"/>
    </location>
</feature>
<keyword evidence="3" id="KW-0472">Membrane</keyword>
<name>A0ABQ9YHV3_9EUKA</name>
<feature type="compositionally biased region" description="Polar residues" evidence="2">
    <location>
        <begin position="1486"/>
        <end position="1500"/>
    </location>
</feature>
<feature type="compositionally biased region" description="Basic and acidic residues" evidence="2">
    <location>
        <begin position="943"/>
        <end position="956"/>
    </location>
</feature>
<organism evidence="4 5">
    <name type="scientific">Blattamonas nauphoetae</name>
    <dbReference type="NCBI Taxonomy" id="2049346"/>
    <lineage>
        <taxon>Eukaryota</taxon>
        <taxon>Metamonada</taxon>
        <taxon>Preaxostyla</taxon>
        <taxon>Oxymonadida</taxon>
        <taxon>Blattamonas</taxon>
    </lineage>
</organism>
<evidence type="ECO:0000313" key="5">
    <source>
        <dbReference type="Proteomes" id="UP001281761"/>
    </source>
</evidence>
<feature type="coiled-coil region" evidence="1">
    <location>
        <begin position="1678"/>
        <end position="1716"/>
    </location>
</feature>
<comment type="caution">
    <text evidence="4">The sequence shown here is derived from an EMBL/GenBank/DDBJ whole genome shotgun (WGS) entry which is preliminary data.</text>
</comment>
<feature type="compositionally biased region" description="Polar residues" evidence="2">
    <location>
        <begin position="127"/>
        <end position="136"/>
    </location>
</feature>
<feature type="compositionally biased region" description="Basic and acidic residues" evidence="2">
    <location>
        <begin position="1745"/>
        <end position="1761"/>
    </location>
</feature>
<feature type="compositionally biased region" description="Basic and acidic residues" evidence="2">
    <location>
        <begin position="1330"/>
        <end position="1360"/>
    </location>
</feature>
<feature type="compositionally biased region" description="Basic and acidic residues" evidence="2">
    <location>
        <begin position="616"/>
        <end position="633"/>
    </location>
</feature>
<feature type="region of interest" description="Disordered" evidence="2">
    <location>
        <begin position="1737"/>
        <end position="1774"/>
    </location>
</feature>
<feature type="compositionally biased region" description="Basic and acidic residues" evidence="2">
    <location>
        <begin position="553"/>
        <end position="578"/>
    </location>
</feature>
<feature type="compositionally biased region" description="Basic and acidic residues" evidence="2">
    <location>
        <begin position="466"/>
        <end position="489"/>
    </location>
</feature>
<feature type="compositionally biased region" description="Basic and acidic residues" evidence="2">
    <location>
        <begin position="1003"/>
        <end position="1033"/>
    </location>
</feature>
<sequence>MHLMNPSVDLKTFSLPQYGGKDDSFEQFIASSISIPDHEELIFRRNPVDLVIEFIINVLRDMNETVDRHVSILDSINTAFTIIADARNPQDATSRTPLIWTFSGTHPFSPSDPTNPDPPTHCDNDDNQSLTTSSEKTPPLTRHQSIVEHELETEKTTKSSSPGIIEQNDVLQGRDEDKMLKAIRNSVSDSKSLNVPQPGTTPPEPLLEETIETLHEDESLDDRLKGGAGGDTDSETEQPQSETDGEEQAIAVEDQANPEQQPSETDRKEQTIAVEDQANSEQEKEEKDKDSPADKSHNDSDEEKSINEENKDEGENDPTHSEEGPKEDEPKPEEDPKEDEPKSEEGPKEDEPKPEEGPKEDEPKPEEGPKEDEPKPEEGPKEDEPKPEEGPKEDEPTPEEGPKEDEPKPEEVATDTLTETVEKHEDEVAKPPVEEKTEEAVHEVSPITTPNNDDVNTEHEEEDKEDVLVKDDVENKGNEEEIGEERTTADENLQNATEQEEKEDELPKQKEQSEGEQKDEEEKSHDIHVESNEVDEENEMIENAKLNQEQLIPEDKSIQNEEERKDQEGTSNQDEVKPSPRVFVPQQQKLVRTTSSLPIEKKETIRNRSATEYTNDADHPITFHKRQEQHNTDGETGSIHSSSTYSDLSSITSIRSTPICPVYTFTFFPSTHSVMLSQLSDLTGGRSYHIQSRKQFMDALMDAMFRRANGVMKNLKITMSTNLKGTTTEIPIDCCLNRIVFSDEDEEDSNEEDNDIVEEENISTERSSHHSSNTDSSVDDNSSLVRSVISEFEPRKKRSSDFGLKNGRKRAMTERGRSSPNDRPFIANGPIPVEPRFLKKQNESQAKDVDTEIQKTEPEKTKTQQKQRSRAATTVTKGQVDASTAFSLGTGPRKPKTQDNEASSNDEDQKHRPLIPAQRKRANTSTSKIKIDPNNSFLTQNPRKSEEKKPKTRTGDETLSGYSEADDEEDENKENNEESEHSIVLDQGKTNDETLENQSESETDSKHDSDIEDKPDTDPKDQHDIASSHHGDSEYEDEPIDPHVITISSVHSGLRLRFVWKIGTLDEIKTIHSELLEQRKLEKLRREEEQRRIDHISSSDSSSDVYSESDSHKSSNKPEIQKVQPKIPSPSKLNKEEKDDETDSTDISDENDNEEDSDDNNRVASTPVVSPLETPITSKKLKRVNSARQDRQSIIEEQRQRASTTVVKGSSAPDFVWKQKQTVADPHSAPVGDKTGKKSPNTSILPTPSSPSSSTPSSIKIPSVTLTADITPASEDPFRTPVISRQNSARQHPLSRCETRRSSGQSDDDDSSADLDQQNAVSGDENIISSDDKSEQSKPSSDKNKELHKTIRLPDPKNPDETDSNAPLPNEVDTDDLLIEVTIKLEFEDVLNGNEPTTISQTCVLNLSAPNSLDDKSLFHADVKKMIEMHETARSILCDYVGEGMGLQQRERYQMYLNEFWNLKNGIGFFDVQHPIEYQKEKNDWEQTPQMTSRSNQSSMKDGKSRNEVVSPPLGTPPRSKSPPSILPTRRSNKIDSSDDSSLDSEQLSQNEIQKELSKQEDTLTTDSPVSFTLSNLESSISLSSQPTLSPIEDDGLTMLSLSSSDFSYHTLHRSTQNLAKTIKIERMLLSEYFLMRMMELGFVCFGASWYEDDPEWHLREVDRARISMVYEDSVGVLDRKEQEQKKEEERRKICEAQKEEERERLARQKALEEDELRKNQQFKLNQDEPLHVVVTENEEDDPEDLKQDAEPKPVKTKDPRPLASGFKQHSWEPSPIPSRSTFARHPCVNITTIIIIALVIVVLGLSAWMGFALLFFGNAQSARSGLTAHKSYRVSPTFKSTDDIGQVLFSVGSKRRTAKSNQLGCSQWKNGHDDQPDWCLANSTIHSSNSPPQSPRIHVTTTTTPTTEEHFVVREEEVVVFEANFGNMSVSTVVGHEDAGNVVTVDSTLSISDGISTTRIEGAELTTSTVDDGETYFTVTSPIIMTELSGIVIPGLNNTVVYHYPQLHTIASPIATQTLIVKNFTKWNMQLSVSQEYLSSADYLSQYLSFHTIQKGENSMFEKLGSSIPSFTITSSFDADLDILTLNFDYAGHATNGAMTTLSLTANLPVQPSQIELS</sequence>
<protein>
    <recommendedName>
        <fullName evidence="6">SEA domain-containing protein</fullName>
    </recommendedName>
</protein>
<feature type="compositionally biased region" description="Basic and acidic residues" evidence="2">
    <location>
        <begin position="420"/>
        <end position="442"/>
    </location>
</feature>
<feature type="compositionally biased region" description="Basic and acidic residues" evidence="2">
    <location>
        <begin position="973"/>
        <end position="983"/>
    </location>
</feature>
<feature type="compositionally biased region" description="Basic and acidic residues" evidence="2">
    <location>
        <begin position="339"/>
        <end position="411"/>
    </location>
</feature>
<feature type="compositionally biased region" description="Polar residues" evidence="2">
    <location>
        <begin position="185"/>
        <end position="197"/>
    </location>
</feature>
<feature type="region of interest" description="Disordered" evidence="2">
    <location>
        <begin position="1072"/>
        <end position="1373"/>
    </location>
</feature>
<evidence type="ECO:0000256" key="1">
    <source>
        <dbReference type="SAM" id="Coils"/>
    </source>
</evidence>
<feature type="compositionally biased region" description="Polar residues" evidence="2">
    <location>
        <begin position="923"/>
        <end position="942"/>
    </location>
</feature>
<dbReference type="Proteomes" id="UP001281761">
    <property type="component" value="Unassembled WGS sequence"/>
</dbReference>
<feature type="transmembrane region" description="Helical" evidence="3">
    <location>
        <begin position="1794"/>
        <end position="1817"/>
    </location>
</feature>
<keyword evidence="3" id="KW-0812">Transmembrane</keyword>
<keyword evidence="1" id="KW-0175">Coiled coil</keyword>
<feature type="region of interest" description="Disordered" evidence="2">
    <location>
        <begin position="100"/>
        <end position="581"/>
    </location>
</feature>
<keyword evidence="5" id="KW-1185">Reference proteome</keyword>
<feature type="compositionally biased region" description="Basic and acidic residues" evidence="2">
    <location>
        <begin position="212"/>
        <end position="225"/>
    </location>
</feature>
<feature type="compositionally biased region" description="Basic and acidic residues" evidence="2">
    <location>
        <begin position="836"/>
        <end position="862"/>
    </location>
</feature>
<feature type="compositionally biased region" description="Basic and acidic residues" evidence="2">
    <location>
        <begin position="1553"/>
        <end position="1562"/>
    </location>
</feature>
<feature type="compositionally biased region" description="Basic and acidic residues" evidence="2">
    <location>
        <begin position="145"/>
        <end position="157"/>
    </location>
</feature>
<feature type="region of interest" description="Disordered" evidence="2">
    <location>
        <begin position="1481"/>
        <end position="1566"/>
    </location>
</feature>
<feature type="compositionally biased region" description="Basic and acidic residues" evidence="2">
    <location>
        <begin position="317"/>
        <end position="329"/>
    </location>
</feature>
<evidence type="ECO:0000313" key="4">
    <source>
        <dbReference type="EMBL" id="KAK2963341.1"/>
    </source>
</evidence>
<feature type="compositionally biased region" description="Basic and acidic residues" evidence="2">
    <location>
        <begin position="505"/>
        <end position="531"/>
    </location>
</feature>
<feature type="region of interest" description="Disordered" evidence="2">
    <location>
        <begin position="743"/>
        <end position="1040"/>
    </location>
</feature>
<dbReference type="EMBL" id="JARBJD010000007">
    <property type="protein sequence ID" value="KAK2963341.1"/>
    <property type="molecule type" value="Genomic_DNA"/>
</dbReference>
<feature type="compositionally biased region" description="Low complexity" evidence="2">
    <location>
        <begin position="1239"/>
        <end position="1263"/>
    </location>
</feature>
<accession>A0ABQ9YHV3</accession>
<feature type="region of interest" description="Disordered" evidence="2">
    <location>
        <begin position="602"/>
        <end position="645"/>
    </location>
</feature>
<reference evidence="4 5" key="1">
    <citation type="journal article" date="2022" name="bioRxiv">
        <title>Genomics of Preaxostyla Flagellates Illuminates Evolutionary Transitions and the Path Towards Mitochondrial Loss.</title>
        <authorList>
            <person name="Novak L.V.F."/>
            <person name="Treitli S.C."/>
            <person name="Pyrih J."/>
            <person name="Halakuc P."/>
            <person name="Pipaliya S.V."/>
            <person name="Vacek V."/>
            <person name="Brzon O."/>
            <person name="Soukal P."/>
            <person name="Eme L."/>
            <person name="Dacks J.B."/>
            <person name="Karnkowska A."/>
            <person name="Elias M."/>
            <person name="Hampl V."/>
        </authorList>
    </citation>
    <scope>NUCLEOTIDE SEQUENCE [LARGE SCALE GENOMIC DNA]</scope>
    <source>
        <strain evidence="4">NAU3</strain>
        <tissue evidence="4">Gut</tissue>
    </source>
</reference>
<evidence type="ECO:0000256" key="3">
    <source>
        <dbReference type="SAM" id="Phobius"/>
    </source>
</evidence>
<evidence type="ECO:0000256" key="2">
    <source>
        <dbReference type="SAM" id="MobiDB-lite"/>
    </source>
</evidence>
<evidence type="ECO:0008006" key="6">
    <source>
        <dbReference type="Google" id="ProtNLM"/>
    </source>
</evidence>
<feature type="compositionally biased region" description="Basic and acidic residues" evidence="2">
    <location>
        <begin position="281"/>
        <end position="309"/>
    </location>
</feature>
<feature type="compositionally biased region" description="Acidic residues" evidence="2">
    <location>
        <begin position="1138"/>
        <end position="1158"/>
    </location>
</feature>